<gene>
    <name evidence="4" type="primary">Q4U4T0</name>
</gene>
<feature type="region of interest" description="Disordered" evidence="2">
    <location>
        <begin position="218"/>
        <end position="258"/>
    </location>
</feature>
<feature type="domain" description="Chitin-binding type-3" evidence="3">
    <location>
        <begin position="99"/>
        <end position="147"/>
    </location>
</feature>
<protein>
    <submittedName>
        <fullName evidence="4">Endochitinase 2 )</fullName>
        <ecNumber evidence="4">3.2.1.14</ecNumber>
    </submittedName>
</protein>
<dbReference type="GO" id="GO:0008843">
    <property type="term" value="F:endochitinase activity"/>
    <property type="evidence" value="ECO:0007669"/>
    <property type="project" value="UniProtKB-EC"/>
</dbReference>
<dbReference type="GO" id="GO:0005975">
    <property type="term" value="P:carbohydrate metabolic process"/>
    <property type="evidence" value="ECO:0007669"/>
    <property type="project" value="InterPro"/>
</dbReference>
<dbReference type="AlphaFoldDB" id="A0A5K1JR85"/>
<dbReference type="GO" id="GO:0030246">
    <property type="term" value="F:carbohydrate binding"/>
    <property type="evidence" value="ECO:0007669"/>
    <property type="project" value="InterPro"/>
</dbReference>
<dbReference type="InterPro" id="IPR003610">
    <property type="entry name" value="CBM5/12"/>
</dbReference>
<dbReference type="EC" id="3.2.1.14" evidence="4"/>
<accession>A0A5K1JR85</accession>
<dbReference type="InterPro" id="IPR017853">
    <property type="entry name" value="GH"/>
</dbReference>
<proteinExistence type="predicted"/>
<dbReference type="Gene3D" id="2.10.10.20">
    <property type="entry name" value="Carbohydrate-binding module superfamily 5/12"/>
    <property type="match status" value="1"/>
</dbReference>
<organism evidence="4">
    <name type="scientific">Ganoderma boninense</name>
    <dbReference type="NCBI Taxonomy" id="34458"/>
    <lineage>
        <taxon>Eukaryota</taxon>
        <taxon>Fungi</taxon>
        <taxon>Dikarya</taxon>
        <taxon>Basidiomycota</taxon>
        <taxon>Agaricomycotina</taxon>
        <taxon>Agaricomycetes</taxon>
        <taxon>Polyporales</taxon>
        <taxon>Polyporaceae</taxon>
        <taxon>Ganoderma</taxon>
    </lineage>
</organism>
<evidence type="ECO:0000313" key="4">
    <source>
        <dbReference type="EMBL" id="VWO94118.1"/>
    </source>
</evidence>
<dbReference type="SUPFAM" id="SSF51445">
    <property type="entry name" value="(Trans)glycosidases"/>
    <property type="match status" value="1"/>
</dbReference>
<name>A0A5K1JR85_9APHY</name>
<evidence type="ECO:0000256" key="2">
    <source>
        <dbReference type="SAM" id="MobiDB-lite"/>
    </source>
</evidence>
<dbReference type="GO" id="GO:0005576">
    <property type="term" value="C:extracellular region"/>
    <property type="evidence" value="ECO:0007669"/>
    <property type="project" value="InterPro"/>
</dbReference>
<feature type="compositionally biased region" description="Polar residues" evidence="2">
    <location>
        <begin position="245"/>
        <end position="258"/>
    </location>
</feature>
<dbReference type="CDD" id="cd12215">
    <property type="entry name" value="ChiC_BD"/>
    <property type="match status" value="1"/>
</dbReference>
<reference evidence="4" key="1">
    <citation type="submission" date="2019-10" db="EMBL/GenBank/DDBJ databases">
        <authorList>
            <person name="Nor Muhammad N."/>
        </authorList>
    </citation>
    <scope>NUCLEOTIDE SEQUENCE</scope>
</reference>
<dbReference type="Gene3D" id="3.20.20.80">
    <property type="entry name" value="Glycosidases"/>
    <property type="match status" value="1"/>
</dbReference>
<keyword evidence="4" id="KW-0326">Glycosidase</keyword>
<evidence type="ECO:0000259" key="3">
    <source>
        <dbReference type="SMART" id="SM00495"/>
    </source>
</evidence>
<dbReference type="SUPFAM" id="SSF51055">
    <property type="entry name" value="Carbohydrate binding domain"/>
    <property type="match status" value="1"/>
</dbReference>
<dbReference type="InterPro" id="IPR036573">
    <property type="entry name" value="CBM_sf_5/12"/>
</dbReference>
<sequence length="258" mass="28944">METDRQYNRDIWARTISPNKNVKVFIGTPASPTAAGSGYQDPATLANELTLTRNRFPSFGGVMLWDASQAYVNNRFDLAAKNALVAAGGTGFTFPACSAPAFVSGTAYTGNSQVSYNGYIWEAKWWSQSTPSADPNGDWNPSTWSSFCALFHAEQACSQRLFWERVLVPDHNLHFYRNNNIYILRRFPYVRRVLLRCSGMEFHGRLHKWHASYLQNETPSTGGSGVWTDDGACTSSKRSSKRTSEPAQPVQNSRVFRF</sequence>
<dbReference type="EMBL" id="LR723782">
    <property type="protein sequence ID" value="VWO94118.1"/>
    <property type="molecule type" value="Genomic_DNA"/>
</dbReference>
<keyword evidence="1 4" id="KW-0378">Hydrolase</keyword>
<dbReference type="SMART" id="SM00495">
    <property type="entry name" value="ChtBD3"/>
    <property type="match status" value="1"/>
</dbReference>
<evidence type="ECO:0000256" key="1">
    <source>
        <dbReference type="ARBA" id="ARBA00022801"/>
    </source>
</evidence>